<reference evidence="1" key="1">
    <citation type="submission" date="2021-03" db="EMBL/GenBank/DDBJ databases">
        <title>Draft genome sequence of rust myrtle Austropuccinia psidii MF-1, a brazilian biotype.</title>
        <authorList>
            <person name="Quecine M.C."/>
            <person name="Pachon D.M.R."/>
            <person name="Bonatelli M.L."/>
            <person name="Correr F.H."/>
            <person name="Franceschini L.M."/>
            <person name="Leite T.F."/>
            <person name="Margarido G.R.A."/>
            <person name="Almeida C.A."/>
            <person name="Ferrarezi J.A."/>
            <person name="Labate C.A."/>
        </authorList>
    </citation>
    <scope>NUCLEOTIDE SEQUENCE</scope>
    <source>
        <strain evidence="1">MF-1</strain>
    </source>
</reference>
<protein>
    <recommendedName>
        <fullName evidence="3">Reverse transcriptase Ty1/copia-type domain-containing protein</fullName>
    </recommendedName>
</protein>
<dbReference type="EMBL" id="AVOT02087702">
    <property type="protein sequence ID" value="MBW0571195.1"/>
    <property type="molecule type" value="Genomic_DNA"/>
</dbReference>
<dbReference type="AlphaFoldDB" id="A0A9Q3K1E1"/>
<comment type="caution">
    <text evidence="1">The sequence shown here is derived from an EMBL/GenBank/DDBJ whole genome shotgun (WGS) entry which is preliminary data.</text>
</comment>
<name>A0A9Q3K1E1_9BASI</name>
<keyword evidence="2" id="KW-1185">Reference proteome</keyword>
<evidence type="ECO:0008006" key="3">
    <source>
        <dbReference type="Google" id="ProtNLM"/>
    </source>
</evidence>
<organism evidence="1 2">
    <name type="scientific">Austropuccinia psidii MF-1</name>
    <dbReference type="NCBI Taxonomy" id="1389203"/>
    <lineage>
        <taxon>Eukaryota</taxon>
        <taxon>Fungi</taxon>
        <taxon>Dikarya</taxon>
        <taxon>Basidiomycota</taxon>
        <taxon>Pucciniomycotina</taxon>
        <taxon>Pucciniomycetes</taxon>
        <taxon>Pucciniales</taxon>
        <taxon>Sphaerophragmiaceae</taxon>
        <taxon>Austropuccinia</taxon>
    </lineage>
</organism>
<dbReference type="OrthoDB" id="8064356at2759"/>
<evidence type="ECO:0000313" key="1">
    <source>
        <dbReference type="EMBL" id="MBW0571195.1"/>
    </source>
</evidence>
<dbReference type="Proteomes" id="UP000765509">
    <property type="component" value="Unassembled WGS sequence"/>
</dbReference>
<gene>
    <name evidence="1" type="ORF">O181_110910</name>
</gene>
<proteinExistence type="predicted"/>
<evidence type="ECO:0000313" key="2">
    <source>
        <dbReference type="Proteomes" id="UP000765509"/>
    </source>
</evidence>
<accession>A0A9Q3K1E1</accession>
<sequence>MGFTAMEVNQSLYIFCSRETSISICIHVDNAFILSNSLAVVSYFKHWLCMEVDIKWNDVISQIVRLECAFGKGEVAIVQRRLTNSILDTYPWQIAKHDSALPVLPMANSTVKEKILDPTPFCSVIGSLAYLVRSSWPDLAFAVNYLSQQRDTGIYWIM</sequence>